<feature type="chain" id="PRO_5002692594" evidence="2">
    <location>
        <begin position="28"/>
        <end position="128"/>
    </location>
</feature>
<evidence type="ECO:0000256" key="2">
    <source>
        <dbReference type="SAM" id="SignalP"/>
    </source>
</evidence>
<dbReference type="OrthoDB" id="6372176at2"/>
<accession>A6EZL2</accession>
<feature type="compositionally biased region" description="Basic and acidic residues" evidence="1">
    <location>
        <begin position="98"/>
        <end position="115"/>
    </location>
</feature>
<feature type="region of interest" description="Disordered" evidence="1">
    <location>
        <begin position="55"/>
        <end position="128"/>
    </location>
</feature>
<feature type="signal peptide" evidence="2">
    <location>
        <begin position="1"/>
        <end position="27"/>
    </location>
</feature>
<dbReference type="Proteomes" id="UP000005856">
    <property type="component" value="Unassembled WGS sequence"/>
</dbReference>
<dbReference type="EMBL" id="ABCP01000010">
    <property type="protein sequence ID" value="EDM47981.1"/>
    <property type="molecule type" value="Genomic_DNA"/>
</dbReference>
<organism evidence="3 4">
    <name type="scientific">Marinobacter algicola DG893</name>
    <dbReference type="NCBI Taxonomy" id="443152"/>
    <lineage>
        <taxon>Bacteria</taxon>
        <taxon>Pseudomonadati</taxon>
        <taxon>Pseudomonadota</taxon>
        <taxon>Gammaproteobacteria</taxon>
        <taxon>Pseudomonadales</taxon>
        <taxon>Marinobacteraceae</taxon>
        <taxon>Marinobacter</taxon>
    </lineage>
</organism>
<evidence type="ECO:0000256" key="1">
    <source>
        <dbReference type="SAM" id="MobiDB-lite"/>
    </source>
</evidence>
<keyword evidence="4" id="KW-1185">Reference proteome</keyword>
<name>A6EZL2_9GAMM</name>
<keyword evidence="2" id="KW-0732">Signal</keyword>
<comment type="caution">
    <text evidence="3">The sequence shown here is derived from an EMBL/GenBank/DDBJ whole genome shotgun (WGS) entry which is preliminary data.</text>
</comment>
<sequence>MMSGIWQRTVFLVCLSLFLVGPSAVFASDDLDVTMRMVTDDEDLTESVVREINLREPVSLGRPSEDRGADKSVNSADKARDARDARERGREAANAASERAREVRNDNGRKGRPELPDLPDVSNRPDRP</sequence>
<dbReference type="STRING" id="443152.MDG893_14013"/>
<dbReference type="AlphaFoldDB" id="A6EZL2"/>
<protein>
    <submittedName>
        <fullName evidence="3">Uncharacterized protein</fullName>
    </submittedName>
</protein>
<gene>
    <name evidence="3" type="ORF">MDG893_14013</name>
</gene>
<evidence type="ECO:0000313" key="3">
    <source>
        <dbReference type="EMBL" id="EDM47981.1"/>
    </source>
</evidence>
<feature type="compositionally biased region" description="Basic and acidic residues" evidence="1">
    <location>
        <begin position="77"/>
        <end position="91"/>
    </location>
</feature>
<dbReference type="eggNOG" id="ENOG5031QN9">
    <property type="taxonomic scope" value="Bacteria"/>
</dbReference>
<proteinExistence type="predicted"/>
<evidence type="ECO:0000313" key="4">
    <source>
        <dbReference type="Proteomes" id="UP000005856"/>
    </source>
</evidence>
<reference evidence="3 4" key="1">
    <citation type="submission" date="2007-06" db="EMBL/GenBank/DDBJ databases">
        <authorList>
            <person name="Green D."/>
            <person name="Ferriera S."/>
            <person name="Johnson J."/>
            <person name="Kravitz S."/>
            <person name="Beeson K."/>
            <person name="Sutton G."/>
            <person name="Rogers Y.-H."/>
            <person name="Friedman R."/>
            <person name="Frazier M."/>
            <person name="Venter J.C."/>
        </authorList>
    </citation>
    <scope>NUCLEOTIDE SEQUENCE [LARGE SCALE GENOMIC DNA]</scope>
    <source>
        <strain evidence="3 4">DG893</strain>
    </source>
</reference>